<dbReference type="InterPro" id="IPR009057">
    <property type="entry name" value="Homeodomain-like_sf"/>
</dbReference>
<dbReference type="PROSITE" id="PS00041">
    <property type="entry name" value="HTH_ARAC_FAMILY_1"/>
    <property type="match status" value="1"/>
</dbReference>
<dbReference type="EMBL" id="FQUT01000001">
    <property type="protein sequence ID" value="SHE37274.1"/>
    <property type="molecule type" value="Genomic_DNA"/>
</dbReference>
<accession>A0A1M4SYP6</accession>
<keyword evidence="1" id="KW-0805">Transcription regulation</keyword>
<reference evidence="6" key="1">
    <citation type="submission" date="2016-11" db="EMBL/GenBank/DDBJ databases">
        <authorList>
            <person name="Varghese N."/>
            <person name="Submissions S."/>
        </authorList>
    </citation>
    <scope>NUCLEOTIDE SEQUENCE [LARGE SCALE GENOMIC DNA]</scope>
    <source>
        <strain evidence="6">DSM 27619</strain>
    </source>
</reference>
<name>A0A1M4SYP6_9FLAO</name>
<dbReference type="Pfam" id="PF12833">
    <property type="entry name" value="HTH_18"/>
    <property type="match status" value="1"/>
</dbReference>
<dbReference type="InterPro" id="IPR018060">
    <property type="entry name" value="HTH_AraC"/>
</dbReference>
<proteinExistence type="predicted"/>
<dbReference type="GO" id="GO:0003700">
    <property type="term" value="F:DNA-binding transcription factor activity"/>
    <property type="evidence" value="ECO:0007669"/>
    <property type="project" value="InterPro"/>
</dbReference>
<dbReference type="AlphaFoldDB" id="A0A1M4SYP6"/>
<dbReference type="PROSITE" id="PS01124">
    <property type="entry name" value="HTH_ARAC_FAMILY_2"/>
    <property type="match status" value="1"/>
</dbReference>
<dbReference type="PANTHER" id="PTHR43280">
    <property type="entry name" value="ARAC-FAMILY TRANSCRIPTIONAL REGULATOR"/>
    <property type="match status" value="1"/>
</dbReference>
<dbReference type="Proteomes" id="UP000184518">
    <property type="component" value="Unassembled WGS sequence"/>
</dbReference>
<protein>
    <submittedName>
        <fullName evidence="5">AraC-type DNA-binding protein</fullName>
    </submittedName>
</protein>
<evidence type="ECO:0000313" key="5">
    <source>
        <dbReference type="EMBL" id="SHE37274.1"/>
    </source>
</evidence>
<dbReference type="Gene3D" id="1.10.10.60">
    <property type="entry name" value="Homeodomain-like"/>
    <property type="match status" value="2"/>
</dbReference>
<sequence>MKQNLKYYPKARTHTFHFDHVHIQWNQQVPLHQQETWELSYIITGSGARIIGDVVENFSKGEVILIPPNIPHCWSFDESVHDREGKIENITIVFENDFLESCKNLFPELFNPISELQNNENAVSFKDELLEKLQILMTSMIHQNSIERVSSFIKLLELISYCKDMQVVGRPVIENKKEKKMQEIYLFILSNFQRNITLEEISKSVGMQKSSFCVFFKKMTGKSFFTYLTEFRIESSCQMLLKTKLSVGEICIASGFSDIPYYNRVFKRIKSVTPTGFRKRGFVVEE</sequence>
<feature type="domain" description="HTH araC/xylS-type" evidence="4">
    <location>
        <begin position="182"/>
        <end position="280"/>
    </location>
</feature>
<keyword evidence="2 5" id="KW-0238">DNA-binding</keyword>
<dbReference type="SMART" id="SM00342">
    <property type="entry name" value="HTH_ARAC"/>
    <property type="match status" value="1"/>
</dbReference>
<dbReference type="InterPro" id="IPR011051">
    <property type="entry name" value="RmlC_Cupin_sf"/>
</dbReference>
<dbReference type="InterPro" id="IPR013096">
    <property type="entry name" value="Cupin_2"/>
</dbReference>
<dbReference type="RefSeq" id="WP_072952672.1">
    <property type="nucleotide sequence ID" value="NZ_FQUT01000001.1"/>
</dbReference>
<dbReference type="Pfam" id="PF07883">
    <property type="entry name" value="Cupin_2"/>
    <property type="match status" value="1"/>
</dbReference>
<dbReference type="PANTHER" id="PTHR43280:SF27">
    <property type="entry name" value="TRANSCRIPTIONAL REGULATOR MTLR"/>
    <property type="match status" value="1"/>
</dbReference>
<dbReference type="GO" id="GO:0043565">
    <property type="term" value="F:sequence-specific DNA binding"/>
    <property type="evidence" value="ECO:0007669"/>
    <property type="project" value="InterPro"/>
</dbReference>
<dbReference type="InterPro" id="IPR014710">
    <property type="entry name" value="RmlC-like_jellyroll"/>
</dbReference>
<evidence type="ECO:0000313" key="6">
    <source>
        <dbReference type="Proteomes" id="UP000184518"/>
    </source>
</evidence>
<organism evidence="5 6">
    <name type="scientific">Chryseobacterium arachidis</name>
    <dbReference type="NCBI Taxonomy" id="1416778"/>
    <lineage>
        <taxon>Bacteria</taxon>
        <taxon>Pseudomonadati</taxon>
        <taxon>Bacteroidota</taxon>
        <taxon>Flavobacteriia</taxon>
        <taxon>Flavobacteriales</taxon>
        <taxon>Weeksellaceae</taxon>
        <taxon>Chryseobacterium group</taxon>
        <taxon>Chryseobacterium</taxon>
    </lineage>
</organism>
<evidence type="ECO:0000256" key="1">
    <source>
        <dbReference type="ARBA" id="ARBA00023015"/>
    </source>
</evidence>
<dbReference type="SUPFAM" id="SSF51182">
    <property type="entry name" value="RmlC-like cupins"/>
    <property type="match status" value="1"/>
</dbReference>
<dbReference type="SUPFAM" id="SSF46689">
    <property type="entry name" value="Homeodomain-like"/>
    <property type="match status" value="2"/>
</dbReference>
<dbReference type="InterPro" id="IPR018062">
    <property type="entry name" value="HTH_AraC-typ_CS"/>
</dbReference>
<evidence type="ECO:0000256" key="2">
    <source>
        <dbReference type="ARBA" id="ARBA00023125"/>
    </source>
</evidence>
<dbReference type="OrthoDB" id="1410704at2"/>
<dbReference type="Gene3D" id="2.60.120.10">
    <property type="entry name" value="Jelly Rolls"/>
    <property type="match status" value="1"/>
</dbReference>
<evidence type="ECO:0000256" key="3">
    <source>
        <dbReference type="ARBA" id="ARBA00023163"/>
    </source>
</evidence>
<dbReference type="STRING" id="1416778.SAMN05443633_101104"/>
<gene>
    <name evidence="5" type="ORF">SAMN05443633_101104</name>
</gene>
<evidence type="ECO:0000259" key="4">
    <source>
        <dbReference type="PROSITE" id="PS01124"/>
    </source>
</evidence>
<keyword evidence="6" id="KW-1185">Reference proteome</keyword>
<keyword evidence="3" id="KW-0804">Transcription</keyword>